<evidence type="ECO:0000313" key="3">
    <source>
        <dbReference type="Proteomes" id="UP000652761"/>
    </source>
</evidence>
<feature type="compositionally biased region" description="Polar residues" evidence="1">
    <location>
        <begin position="1"/>
        <end position="11"/>
    </location>
</feature>
<accession>A0A843VES6</accession>
<name>A0A843VES6_COLES</name>
<evidence type="ECO:0000313" key="2">
    <source>
        <dbReference type="EMBL" id="MQL93636.1"/>
    </source>
</evidence>
<organism evidence="2 3">
    <name type="scientific">Colocasia esculenta</name>
    <name type="common">Wild taro</name>
    <name type="synonym">Arum esculentum</name>
    <dbReference type="NCBI Taxonomy" id="4460"/>
    <lineage>
        <taxon>Eukaryota</taxon>
        <taxon>Viridiplantae</taxon>
        <taxon>Streptophyta</taxon>
        <taxon>Embryophyta</taxon>
        <taxon>Tracheophyta</taxon>
        <taxon>Spermatophyta</taxon>
        <taxon>Magnoliopsida</taxon>
        <taxon>Liliopsida</taxon>
        <taxon>Araceae</taxon>
        <taxon>Aroideae</taxon>
        <taxon>Colocasieae</taxon>
        <taxon>Colocasia</taxon>
    </lineage>
</organism>
<keyword evidence="3" id="KW-1185">Reference proteome</keyword>
<feature type="non-terminal residue" evidence="2">
    <location>
        <position position="1"/>
    </location>
</feature>
<feature type="region of interest" description="Disordered" evidence="1">
    <location>
        <begin position="154"/>
        <end position="178"/>
    </location>
</feature>
<feature type="region of interest" description="Disordered" evidence="1">
    <location>
        <begin position="1"/>
        <end position="26"/>
    </location>
</feature>
<reference evidence="2" key="1">
    <citation type="submission" date="2017-07" db="EMBL/GenBank/DDBJ databases">
        <title>Taro Niue Genome Assembly and Annotation.</title>
        <authorList>
            <person name="Atibalentja N."/>
            <person name="Keating K."/>
            <person name="Fields C.J."/>
        </authorList>
    </citation>
    <scope>NUCLEOTIDE SEQUENCE</scope>
    <source>
        <strain evidence="2">Niue_2</strain>
        <tissue evidence="2">Leaf</tissue>
    </source>
</reference>
<dbReference type="AlphaFoldDB" id="A0A843VES6"/>
<protein>
    <submittedName>
        <fullName evidence="2">Uncharacterized protein</fullName>
    </submittedName>
</protein>
<proteinExistence type="predicted"/>
<feature type="compositionally biased region" description="Basic and acidic residues" evidence="1">
    <location>
        <begin position="12"/>
        <end position="26"/>
    </location>
</feature>
<evidence type="ECO:0000256" key="1">
    <source>
        <dbReference type="SAM" id="MobiDB-lite"/>
    </source>
</evidence>
<comment type="caution">
    <text evidence="2">The sequence shown here is derived from an EMBL/GenBank/DDBJ whole genome shotgun (WGS) entry which is preliminary data.</text>
</comment>
<dbReference type="OrthoDB" id="1903421at2759"/>
<gene>
    <name evidence="2" type="ORF">Taro_026286</name>
</gene>
<feature type="compositionally biased region" description="Basic and acidic residues" evidence="1">
    <location>
        <begin position="166"/>
        <end position="178"/>
    </location>
</feature>
<dbReference type="EMBL" id="NMUH01001585">
    <property type="protein sequence ID" value="MQL93636.1"/>
    <property type="molecule type" value="Genomic_DNA"/>
</dbReference>
<dbReference type="Proteomes" id="UP000652761">
    <property type="component" value="Unassembled WGS sequence"/>
</dbReference>
<sequence>NPSVSSQSQQLSRERAKLHPSDDGDSAHPDGIFRCFSTADLKSKMLARLIRTGHKEGQWSQITVMTISFTPAHQHETDAGVVQHAASNRERAPPGGLLRLRDAAYKRWSKQCDLSLLVPIHAISGILPAESALAGAREARLQVSRSIDGHFTDHLPGVNRSGCNEETMHKESSSSTSEKESIWPIRGIWVLVEMKVRSNLLKNQ</sequence>